<evidence type="ECO:0000256" key="1">
    <source>
        <dbReference type="SAM" id="MobiDB-lite"/>
    </source>
</evidence>
<accession>A0A2Z7B2N1</accession>
<dbReference type="EMBL" id="KV010057">
    <property type="protein sequence ID" value="KZV28611.1"/>
    <property type="molecule type" value="Genomic_DNA"/>
</dbReference>
<name>A0A2Z7B2N1_9LAMI</name>
<feature type="region of interest" description="Disordered" evidence="1">
    <location>
        <begin position="90"/>
        <end position="112"/>
    </location>
</feature>
<evidence type="ECO:0000313" key="3">
    <source>
        <dbReference type="EMBL" id="KZV28611.1"/>
    </source>
</evidence>
<evidence type="ECO:0000313" key="4">
    <source>
        <dbReference type="Proteomes" id="UP000250235"/>
    </source>
</evidence>
<feature type="signal peptide" evidence="2">
    <location>
        <begin position="1"/>
        <end position="33"/>
    </location>
</feature>
<feature type="compositionally biased region" description="Pro residues" evidence="1">
    <location>
        <begin position="98"/>
        <end position="108"/>
    </location>
</feature>
<dbReference type="Proteomes" id="UP000250235">
    <property type="component" value="Unassembled WGS sequence"/>
</dbReference>
<keyword evidence="2" id="KW-0732">Signal</keyword>
<keyword evidence="4" id="KW-1185">Reference proteome</keyword>
<proteinExistence type="predicted"/>
<evidence type="ECO:0000256" key="2">
    <source>
        <dbReference type="SAM" id="SignalP"/>
    </source>
</evidence>
<reference evidence="3 4" key="1">
    <citation type="journal article" date="2015" name="Proc. Natl. Acad. Sci. U.S.A.">
        <title>The resurrection genome of Boea hygrometrica: A blueprint for survival of dehydration.</title>
        <authorList>
            <person name="Xiao L."/>
            <person name="Yang G."/>
            <person name="Zhang L."/>
            <person name="Yang X."/>
            <person name="Zhao S."/>
            <person name="Ji Z."/>
            <person name="Zhou Q."/>
            <person name="Hu M."/>
            <person name="Wang Y."/>
            <person name="Chen M."/>
            <person name="Xu Y."/>
            <person name="Jin H."/>
            <person name="Xiao X."/>
            <person name="Hu G."/>
            <person name="Bao F."/>
            <person name="Hu Y."/>
            <person name="Wan P."/>
            <person name="Li L."/>
            <person name="Deng X."/>
            <person name="Kuang T."/>
            <person name="Xiang C."/>
            <person name="Zhu J.K."/>
            <person name="Oliver M.J."/>
            <person name="He Y."/>
        </authorList>
    </citation>
    <scope>NUCLEOTIDE SEQUENCE [LARGE SCALE GENOMIC DNA]</scope>
    <source>
        <strain evidence="4">cv. XS01</strain>
    </source>
</reference>
<gene>
    <name evidence="3" type="ORF">F511_11916</name>
</gene>
<sequence>MAACKTPSAVCFLAARCVAFTWVVLSCTTKIGAKDGQVMTGWTWGWSSRQGSGQWWPEQGERRRCRRWYQSGGSGGVLACCVELRSRTTSLTPQDGATPPPPPPPPQLTPYDRASVCEFYF</sequence>
<protein>
    <recommendedName>
        <fullName evidence="5">Secreted protein</fullName>
    </recommendedName>
</protein>
<evidence type="ECO:0008006" key="5">
    <source>
        <dbReference type="Google" id="ProtNLM"/>
    </source>
</evidence>
<organism evidence="3 4">
    <name type="scientific">Dorcoceras hygrometricum</name>
    <dbReference type="NCBI Taxonomy" id="472368"/>
    <lineage>
        <taxon>Eukaryota</taxon>
        <taxon>Viridiplantae</taxon>
        <taxon>Streptophyta</taxon>
        <taxon>Embryophyta</taxon>
        <taxon>Tracheophyta</taxon>
        <taxon>Spermatophyta</taxon>
        <taxon>Magnoliopsida</taxon>
        <taxon>eudicotyledons</taxon>
        <taxon>Gunneridae</taxon>
        <taxon>Pentapetalae</taxon>
        <taxon>asterids</taxon>
        <taxon>lamiids</taxon>
        <taxon>Lamiales</taxon>
        <taxon>Gesneriaceae</taxon>
        <taxon>Didymocarpoideae</taxon>
        <taxon>Trichosporeae</taxon>
        <taxon>Loxocarpinae</taxon>
        <taxon>Dorcoceras</taxon>
    </lineage>
</organism>
<feature type="chain" id="PRO_5016410785" description="Secreted protein" evidence="2">
    <location>
        <begin position="34"/>
        <end position="121"/>
    </location>
</feature>
<dbReference type="PROSITE" id="PS51257">
    <property type="entry name" value="PROKAR_LIPOPROTEIN"/>
    <property type="match status" value="1"/>
</dbReference>
<dbReference type="AlphaFoldDB" id="A0A2Z7B2N1"/>